<evidence type="ECO:0000256" key="1">
    <source>
        <dbReference type="ARBA" id="ARBA00004141"/>
    </source>
</evidence>
<keyword evidence="5 10" id="KW-0472">Membrane</keyword>
<protein>
    <recommendedName>
        <fullName evidence="11">G-protein coupled receptors family 3 profile domain-containing protein</fullName>
    </recommendedName>
</protein>
<evidence type="ECO:0000313" key="12">
    <source>
        <dbReference type="EMBL" id="CEO97744.1"/>
    </source>
</evidence>
<dbReference type="PANTHER" id="PTHR10519:SF20">
    <property type="entry name" value="G-PROTEIN COUPLED RECEPTOR 156-RELATED"/>
    <property type="match status" value="1"/>
</dbReference>
<dbReference type="Proteomes" id="UP000039324">
    <property type="component" value="Unassembled WGS sequence"/>
</dbReference>
<feature type="transmembrane region" description="Helical" evidence="10">
    <location>
        <begin position="663"/>
        <end position="681"/>
    </location>
</feature>
<proteinExistence type="predicted"/>
<name>A0A0G4IRH3_PLABS</name>
<dbReference type="Gene3D" id="3.40.50.2300">
    <property type="match status" value="2"/>
</dbReference>
<dbReference type="PANTHER" id="PTHR10519">
    <property type="entry name" value="GABA-B RECEPTOR"/>
    <property type="match status" value="1"/>
</dbReference>
<geneLocation type="mitochondrion" evidence="13"/>
<keyword evidence="8" id="KW-0807">Transducer</keyword>
<evidence type="ECO:0000256" key="6">
    <source>
        <dbReference type="ARBA" id="ARBA00023170"/>
    </source>
</evidence>
<evidence type="ECO:0000313" key="14">
    <source>
        <dbReference type="Proteomes" id="UP000039324"/>
    </source>
</evidence>
<dbReference type="Proteomes" id="UP000290189">
    <property type="component" value="Unassembled WGS sequence"/>
</dbReference>
<evidence type="ECO:0000256" key="3">
    <source>
        <dbReference type="ARBA" id="ARBA00022989"/>
    </source>
</evidence>
<dbReference type="PROSITE" id="PS50259">
    <property type="entry name" value="G_PROTEIN_RECEP_F3_4"/>
    <property type="match status" value="1"/>
</dbReference>
<feature type="transmembrane region" description="Helical" evidence="10">
    <location>
        <begin position="687"/>
        <end position="707"/>
    </location>
</feature>
<dbReference type="Pfam" id="PF00003">
    <property type="entry name" value="7tm_3"/>
    <property type="match status" value="1"/>
</dbReference>
<accession>A0A0G4IRH3</accession>
<dbReference type="InterPro" id="IPR028082">
    <property type="entry name" value="Peripla_BP_I"/>
</dbReference>
<dbReference type="AlphaFoldDB" id="A0A0G4IRH3"/>
<dbReference type="InterPro" id="IPR001828">
    <property type="entry name" value="ANF_lig-bd_rcpt"/>
</dbReference>
<dbReference type="CDD" id="cd15047">
    <property type="entry name" value="7tmC_GABA-B-like"/>
    <property type="match status" value="1"/>
</dbReference>
<keyword evidence="7" id="KW-0325">Glycoprotein</keyword>
<keyword evidence="4" id="KW-0297">G-protein coupled receptor</keyword>
<keyword evidence="13" id="KW-0496">Mitochondrion</keyword>
<evidence type="ECO:0000256" key="5">
    <source>
        <dbReference type="ARBA" id="ARBA00023136"/>
    </source>
</evidence>
<keyword evidence="3 10" id="KW-1133">Transmembrane helix</keyword>
<dbReference type="GO" id="GO:0004965">
    <property type="term" value="F:G protein-coupled GABA receptor activity"/>
    <property type="evidence" value="ECO:0007669"/>
    <property type="project" value="InterPro"/>
</dbReference>
<evidence type="ECO:0000256" key="7">
    <source>
        <dbReference type="ARBA" id="ARBA00023180"/>
    </source>
</evidence>
<evidence type="ECO:0000313" key="13">
    <source>
        <dbReference type="EMBL" id="SPQ98290.1"/>
    </source>
</evidence>
<feature type="transmembrane region" description="Helical" evidence="10">
    <location>
        <begin position="563"/>
        <end position="584"/>
    </location>
</feature>
<evidence type="ECO:0000259" key="11">
    <source>
        <dbReference type="PROSITE" id="PS50259"/>
    </source>
</evidence>
<dbReference type="EMBL" id="OVEO01000009">
    <property type="protein sequence ID" value="SPQ98290.1"/>
    <property type="molecule type" value="Genomic_DNA"/>
</dbReference>
<evidence type="ECO:0000256" key="2">
    <source>
        <dbReference type="ARBA" id="ARBA00022692"/>
    </source>
</evidence>
<dbReference type="EMBL" id="CDSF01000080">
    <property type="protein sequence ID" value="CEO97744.1"/>
    <property type="molecule type" value="Genomic_DNA"/>
</dbReference>
<evidence type="ECO:0000256" key="8">
    <source>
        <dbReference type="ARBA" id="ARBA00023224"/>
    </source>
</evidence>
<evidence type="ECO:0000313" key="15">
    <source>
        <dbReference type="Proteomes" id="UP000290189"/>
    </source>
</evidence>
<keyword evidence="2 10" id="KW-0812">Transmembrane</keyword>
<keyword evidence="6" id="KW-0675">Receptor</keyword>
<dbReference type="STRING" id="37360.A0A0G4IRH3"/>
<reference evidence="13 15" key="2">
    <citation type="submission" date="2018-03" db="EMBL/GenBank/DDBJ databases">
        <authorList>
            <person name="Fogelqvist J."/>
        </authorList>
    </citation>
    <scope>NUCLEOTIDE SEQUENCE [LARGE SCALE GENOMIC DNA]</scope>
</reference>
<feature type="region of interest" description="Disordered" evidence="9">
    <location>
        <begin position="739"/>
        <end position="764"/>
    </location>
</feature>
<sequence length="764" mass="82534">MTDGPCLAAWPCAATYPAVYPKANETNPPVMMGILLAVDINMPSQLATRALVEMAIRDVNADPTVLNGRTLVGYWGATTHTLKGGIFSTLQTGLADGNVRHVDRRVPLNVGPTFSLEAIPAALVSDAIGVSMLGSSCSTSQLSNKGQYPGFSRVYPPDQDAGKALANIIRSLGYRKIAIIARNDAWGVGVMTTLSQTASTLGIDVLAATQFDEDYGSPVPQLQIVKASGARIIVSFVFDPNRFFSALDDLDMLAPKYLHIGGDGWSNEPLTDATAQRMRGSFYIIPTVDTSSDTYTHVFTTYSALYNQNSSLTYGQPFSALSPYDLYFYDAVRFGALAYDHFWRRGVDPLQVPEANMTRQLRAQSMNGLSGPIQLNAAGDRLGNYEVYNCRPRTTGTGYEMVPIAEYVLSDSRLVFEGGRTWYWATRDGSLPLQEPRGQAVFHTLNATTATTLQTLSGLGLVVSAIVAAFNVKYRGLPYIKMSSPVINNVILLGCITGYVQIIVMSQSHLELVSDSAFTSICTAQVTLMVFAFTLMFGGLFAKTYRVFKIFGSMQVVKITNGQLIGSVFIMLLIDSIALATWFGSERLTRLTTLLETYASPTDPDVILQPTNVTCYSPHQDAYVGFLLLYKGVVMLAGAFIAFRTKDVSIPALNDSKQIGAAIYTVALISAIAYLVLRYVPDPSVQTVITAAAIWFCVSCVVAFLFVPKIMAVARGEAETLTKKTGTVLTAPAKNLQHHTTSNHTISGGPSGSPGTNTLPSPMP</sequence>
<feature type="transmembrane region" description="Helical" evidence="10">
    <location>
        <begin position="517"/>
        <end position="542"/>
    </location>
</feature>
<evidence type="ECO:0000256" key="4">
    <source>
        <dbReference type="ARBA" id="ARBA00023040"/>
    </source>
</evidence>
<comment type="subcellular location">
    <subcellularLocation>
        <location evidence="1">Membrane</location>
        <topology evidence="1">Multi-pass membrane protein</topology>
    </subcellularLocation>
</comment>
<evidence type="ECO:0000256" key="10">
    <source>
        <dbReference type="SAM" id="Phobius"/>
    </source>
</evidence>
<dbReference type="InterPro" id="IPR017978">
    <property type="entry name" value="GPCR_3_C"/>
</dbReference>
<reference evidence="12 14" key="1">
    <citation type="submission" date="2015-02" db="EMBL/GenBank/DDBJ databases">
        <authorList>
            <person name="Chooi Y.-H."/>
        </authorList>
    </citation>
    <scope>NUCLEOTIDE SEQUENCE [LARGE SCALE GENOMIC DNA]</scope>
    <source>
        <strain evidence="12">E3</strain>
    </source>
</reference>
<feature type="domain" description="G-protein coupled receptors family 3 profile" evidence="11">
    <location>
        <begin position="449"/>
        <end position="713"/>
    </location>
</feature>
<feature type="compositionally biased region" description="Low complexity" evidence="9">
    <location>
        <begin position="753"/>
        <end position="764"/>
    </location>
</feature>
<dbReference type="Pfam" id="PF01094">
    <property type="entry name" value="ANF_receptor"/>
    <property type="match status" value="1"/>
</dbReference>
<dbReference type="GO" id="GO:0038039">
    <property type="term" value="C:G protein-coupled receptor heterodimeric complex"/>
    <property type="evidence" value="ECO:0007669"/>
    <property type="project" value="TreeGrafter"/>
</dbReference>
<dbReference type="PRINTS" id="PR01176">
    <property type="entry name" value="GABABRECEPTR"/>
</dbReference>
<feature type="transmembrane region" description="Helical" evidence="10">
    <location>
        <begin position="486"/>
        <end position="505"/>
    </location>
</feature>
<evidence type="ECO:0000256" key="9">
    <source>
        <dbReference type="SAM" id="MobiDB-lite"/>
    </source>
</evidence>
<feature type="transmembrane region" description="Helical" evidence="10">
    <location>
        <begin position="456"/>
        <end position="474"/>
    </location>
</feature>
<dbReference type="GO" id="GO:0007214">
    <property type="term" value="P:gamma-aminobutyric acid signaling pathway"/>
    <property type="evidence" value="ECO:0007669"/>
    <property type="project" value="TreeGrafter"/>
</dbReference>
<keyword evidence="14" id="KW-1185">Reference proteome</keyword>
<dbReference type="InterPro" id="IPR002455">
    <property type="entry name" value="GPCR3_GABA-B"/>
</dbReference>
<gene>
    <name evidence="12" type="ORF">PBRA_005858</name>
    <name evidence="13" type="ORF">PLBR_LOCUS5505</name>
</gene>
<dbReference type="OrthoDB" id="2150267at2759"/>
<feature type="transmembrane region" description="Helical" evidence="10">
    <location>
        <begin position="622"/>
        <end position="643"/>
    </location>
</feature>
<organism evidence="12 14">
    <name type="scientific">Plasmodiophora brassicae</name>
    <name type="common">Clubroot disease agent</name>
    <dbReference type="NCBI Taxonomy" id="37360"/>
    <lineage>
        <taxon>Eukaryota</taxon>
        <taxon>Sar</taxon>
        <taxon>Rhizaria</taxon>
        <taxon>Endomyxa</taxon>
        <taxon>Phytomyxea</taxon>
        <taxon>Plasmodiophorida</taxon>
        <taxon>Plasmodiophoridae</taxon>
        <taxon>Plasmodiophora</taxon>
    </lineage>
</organism>
<dbReference type="SUPFAM" id="SSF53822">
    <property type="entry name" value="Periplasmic binding protein-like I"/>
    <property type="match status" value="1"/>
</dbReference>